<dbReference type="CDD" id="cd16922">
    <property type="entry name" value="HATPase_EvgS-ArcB-TorS-like"/>
    <property type="match status" value="1"/>
</dbReference>
<dbReference type="PANTHER" id="PTHR43047">
    <property type="entry name" value="TWO-COMPONENT HISTIDINE PROTEIN KINASE"/>
    <property type="match status" value="1"/>
</dbReference>
<dbReference type="SMART" id="SM00387">
    <property type="entry name" value="HATPase_c"/>
    <property type="match status" value="1"/>
</dbReference>
<evidence type="ECO:0000256" key="5">
    <source>
        <dbReference type="ARBA" id="ARBA00022777"/>
    </source>
</evidence>
<dbReference type="Pfam" id="PF00512">
    <property type="entry name" value="HisKA"/>
    <property type="match status" value="1"/>
</dbReference>
<dbReference type="SMART" id="SM00388">
    <property type="entry name" value="HisKA"/>
    <property type="match status" value="1"/>
</dbReference>
<dbReference type="CDD" id="cd00082">
    <property type="entry name" value="HisKA"/>
    <property type="match status" value="1"/>
</dbReference>
<dbReference type="InterPro" id="IPR011006">
    <property type="entry name" value="CheY-like_superfamily"/>
</dbReference>
<dbReference type="SUPFAM" id="SSF47226">
    <property type="entry name" value="Histidine-containing phosphotransfer domain, HPT domain"/>
    <property type="match status" value="1"/>
</dbReference>
<evidence type="ECO:0000256" key="2">
    <source>
        <dbReference type="ARBA" id="ARBA00012438"/>
    </source>
</evidence>
<sequence length="833" mass="95184">MFSTPVKIAFGYILLIALLFGAGGYIYRQMALLTAPSDAESTISSRRKTTHQIITRLYDAEIIGQTLHAGRLDEYPNYKRAMREAGILIDSLQQQLADTLQQARLDTVRTLLKQKERNMLSVLEAIKENPTDELYRQQLDSLILQQDSILSSTHVRRRVVTHHNSYMIHHKPKKFFRRLADLFAPGKPDSTQVDNIIQEEYTDTIDEAYNPADTIASILTSIQHKVYQNRQEQQRTLEIRINQLRIAGNMLSQRVNQLLESIETDEQAAMEQRIAHEQDIREQAAQTMGTIATIAVALALLFFIIVWRDFTRSNHYRKELEKSKQYAENLLAAREKLMLTITHDIKAPAGSIIGYIDLLLRLVHDQRQQFYLRNMQGSARHLLELVTSLLDYHRLEAGKMDLHPVAFNPYELFEHIYTSFLPIAGKKQLELIFHTDLPHDLNVEGDPFRIRQIAENLLSNALKFTEKGNITLYATYKESHFRFQVSDTGCGMNAQEQARVFQAFTRLRSAQGQEGFGLGLSITKKLVELLNGNIRIESTPGTGSTFYVSMPLPQAKTIAGPPEETTLMPDKQWHILLIDDDRIQLTLNETMLRAMFAHLQASHAPVVHCCTQPDELFKLLRSEPADLILTDIQMPAMNGFELLKAIRKLDTPQAQNVPVIAITARNDMNEADFRQQGFAGCLYKPFSREELCQICRQTLQLKWKDTEAPQKAEAPAPPVSKKFNFAPLTAFSENDAEAAHQIIRTFIEETRKNRCRIEKAVQEQSMQELGETAHKMLPTFTLIEAQEALPSLQWLEAHRTATAWEEEAEQHAQNALRCMEEMLKEAEETGRQA</sequence>
<evidence type="ECO:0000256" key="4">
    <source>
        <dbReference type="ARBA" id="ARBA00022679"/>
    </source>
</evidence>
<dbReference type="Pfam" id="PF00072">
    <property type="entry name" value="Response_reg"/>
    <property type="match status" value="1"/>
</dbReference>
<keyword evidence="7" id="KW-0812">Transmembrane</keyword>
<dbReference type="InterPro" id="IPR003594">
    <property type="entry name" value="HATPase_dom"/>
</dbReference>
<dbReference type="eggNOG" id="COG2205">
    <property type="taxonomic scope" value="Bacteria"/>
</dbReference>
<organism evidence="10 11">
    <name type="scientific">Phocaeicola salanitronis (strain DSM 18170 / JCM 13657 / CCUG 60908 / BL78)</name>
    <name type="common">Bacteroides salanitronis</name>
    <dbReference type="NCBI Taxonomy" id="667015"/>
    <lineage>
        <taxon>Bacteria</taxon>
        <taxon>Pseudomonadati</taxon>
        <taxon>Bacteroidota</taxon>
        <taxon>Bacteroidia</taxon>
        <taxon>Bacteroidales</taxon>
        <taxon>Bacteroidaceae</taxon>
        <taxon>Phocaeicola</taxon>
    </lineage>
</organism>
<evidence type="ECO:0000256" key="6">
    <source>
        <dbReference type="PROSITE-ProRule" id="PRU00169"/>
    </source>
</evidence>
<dbReference type="FunFam" id="1.10.287.130:FF:000120">
    <property type="entry name" value="RteA, two-component system histidine kinase, with response regulator receiver domain"/>
    <property type="match status" value="1"/>
</dbReference>
<keyword evidence="7" id="KW-1133">Transmembrane helix</keyword>
<dbReference type="Pfam" id="PF02518">
    <property type="entry name" value="HATPase_c"/>
    <property type="match status" value="1"/>
</dbReference>
<dbReference type="InterPro" id="IPR036890">
    <property type="entry name" value="HATPase_C_sf"/>
</dbReference>
<dbReference type="InterPro" id="IPR004358">
    <property type="entry name" value="Sig_transdc_His_kin-like_C"/>
</dbReference>
<dbReference type="PANTHER" id="PTHR43047:SF72">
    <property type="entry name" value="OSMOSENSING HISTIDINE PROTEIN KINASE SLN1"/>
    <property type="match status" value="1"/>
</dbReference>
<dbReference type="SUPFAM" id="SSF55874">
    <property type="entry name" value="ATPase domain of HSP90 chaperone/DNA topoisomerase II/histidine kinase"/>
    <property type="match status" value="1"/>
</dbReference>
<dbReference type="CDD" id="cd17546">
    <property type="entry name" value="REC_hyHK_CKI1_RcsC-like"/>
    <property type="match status" value="1"/>
</dbReference>
<keyword evidence="3 6" id="KW-0597">Phosphoprotein</keyword>
<dbReference type="Gene3D" id="3.30.565.10">
    <property type="entry name" value="Histidine kinase-like ATPase, C-terminal domain"/>
    <property type="match status" value="1"/>
</dbReference>
<dbReference type="GO" id="GO:0009927">
    <property type="term" value="F:histidine phosphotransfer kinase activity"/>
    <property type="evidence" value="ECO:0007669"/>
    <property type="project" value="TreeGrafter"/>
</dbReference>
<evidence type="ECO:0000256" key="3">
    <source>
        <dbReference type="ARBA" id="ARBA00022553"/>
    </source>
</evidence>
<dbReference type="RefSeq" id="WP_013617403.1">
    <property type="nucleotide sequence ID" value="NC_015164.1"/>
</dbReference>
<dbReference type="OrthoDB" id="1046984at2"/>
<name>F0R8N6_PHOSB</name>
<reference evidence="10 11" key="1">
    <citation type="journal article" date="2011" name="Stand. Genomic Sci.">
        <title>Complete genome sequence of Bacteroides salanitronis type strain (BL78).</title>
        <authorList>
            <person name="Gronow S."/>
            <person name="Held B."/>
            <person name="Lucas S."/>
            <person name="Lapidus A."/>
            <person name="Del Rio T.G."/>
            <person name="Nolan M."/>
            <person name="Tice H."/>
            <person name="Deshpande S."/>
            <person name="Cheng J.F."/>
            <person name="Pitluck S."/>
            <person name="Liolios K."/>
            <person name="Pagani I."/>
            <person name="Ivanova N."/>
            <person name="Mavromatis K."/>
            <person name="Pati A."/>
            <person name="Tapia R."/>
            <person name="Han C."/>
            <person name="Goodwin L."/>
            <person name="Chen A."/>
            <person name="Palaniappan K."/>
            <person name="Land M."/>
            <person name="Hauser L."/>
            <person name="Chang Y.J."/>
            <person name="Jeffries C.D."/>
            <person name="Brambilla E.M."/>
            <person name="Rohde M."/>
            <person name="Goker M."/>
            <person name="Detter J.C."/>
            <person name="Woyke T."/>
            <person name="Bristow J."/>
            <person name="Markowitz V."/>
            <person name="Hugenholtz P."/>
            <person name="Kyrpides N.C."/>
            <person name="Klenk H.P."/>
            <person name="Eisen J.A."/>
        </authorList>
    </citation>
    <scope>NUCLEOTIDE SEQUENCE [LARGE SCALE GENOMIC DNA]</scope>
    <source>
        <strain evidence="10 11">DSM 18170</strain>
    </source>
</reference>
<evidence type="ECO:0000256" key="1">
    <source>
        <dbReference type="ARBA" id="ARBA00000085"/>
    </source>
</evidence>
<dbReference type="GO" id="GO:0005886">
    <property type="term" value="C:plasma membrane"/>
    <property type="evidence" value="ECO:0007669"/>
    <property type="project" value="TreeGrafter"/>
</dbReference>
<dbReference type="PRINTS" id="PR00344">
    <property type="entry name" value="BCTRLSENSOR"/>
</dbReference>
<accession>F0R8N6</accession>
<feature type="domain" description="Response regulatory" evidence="9">
    <location>
        <begin position="574"/>
        <end position="699"/>
    </location>
</feature>
<protein>
    <recommendedName>
        <fullName evidence="2">histidine kinase</fullName>
        <ecNumber evidence="2">2.7.13.3</ecNumber>
    </recommendedName>
</protein>
<dbReference type="PROSITE" id="PS50109">
    <property type="entry name" value="HIS_KIN"/>
    <property type="match status" value="1"/>
</dbReference>
<dbReference type="GO" id="GO:0000155">
    <property type="term" value="F:phosphorelay sensor kinase activity"/>
    <property type="evidence" value="ECO:0007669"/>
    <property type="project" value="InterPro"/>
</dbReference>
<keyword evidence="5 10" id="KW-0418">Kinase</keyword>
<dbReference type="SMART" id="SM00448">
    <property type="entry name" value="REC"/>
    <property type="match status" value="1"/>
</dbReference>
<evidence type="ECO:0000259" key="9">
    <source>
        <dbReference type="PROSITE" id="PS50110"/>
    </source>
</evidence>
<evidence type="ECO:0000256" key="7">
    <source>
        <dbReference type="SAM" id="Phobius"/>
    </source>
</evidence>
<feature type="transmembrane region" description="Helical" evidence="7">
    <location>
        <begin position="288"/>
        <end position="307"/>
    </location>
</feature>
<dbReference type="EC" id="2.7.13.3" evidence="2"/>
<dbReference type="InterPro" id="IPR001789">
    <property type="entry name" value="Sig_transdc_resp-reg_receiver"/>
</dbReference>
<dbReference type="Gene3D" id="1.10.287.130">
    <property type="match status" value="1"/>
</dbReference>
<keyword evidence="11" id="KW-1185">Reference proteome</keyword>
<dbReference type="InterPro" id="IPR036097">
    <property type="entry name" value="HisK_dim/P_sf"/>
</dbReference>
<gene>
    <name evidence="10" type="ordered locus">Bacsa_1399</name>
</gene>
<evidence type="ECO:0000259" key="8">
    <source>
        <dbReference type="PROSITE" id="PS50109"/>
    </source>
</evidence>
<feature type="modified residue" description="4-aspartylphosphate" evidence="6">
    <location>
        <position position="631"/>
    </location>
</feature>
<dbReference type="Gene3D" id="1.20.120.160">
    <property type="entry name" value="HPT domain"/>
    <property type="match status" value="1"/>
</dbReference>
<dbReference type="Proteomes" id="UP000007486">
    <property type="component" value="Chromosome"/>
</dbReference>
<dbReference type="AlphaFoldDB" id="F0R8N6"/>
<feature type="transmembrane region" description="Helical" evidence="7">
    <location>
        <begin position="6"/>
        <end position="27"/>
    </location>
</feature>
<feature type="domain" description="Histidine kinase" evidence="8">
    <location>
        <begin position="340"/>
        <end position="554"/>
    </location>
</feature>
<dbReference type="STRING" id="667015.Bacsa_1399"/>
<evidence type="ECO:0000313" key="10">
    <source>
        <dbReference type="EMBL" id="ADY35971.1"/>
    </source>
</evidence>
<comment type="catalytic activity">
    <reaction evidence="1">
        <text>ATP + protein L-histidine = ADP + protein N-phospho-L-histidine.</text>
        <dbReference type="EC" id="2.7.13.3"/>
    </reaction>
</comment>
<dbReference type="SUPFAM" id="SSF52172">
    <property type="entry name" value="CheY-like"/>
    <property type="match status" value="1"/>
</dbReference>
<dbReference type="InterPro" id="IPR005467">
    <property type="entry name" value="His_kinase_dom"/>
</dbReference>
<dbReference type="PROSITE" id="PS50110">
    <property type="entry name" value="RESPONSE_REGULATORY"/>
    <property type="match status" value="1"/>
</dbReference>
<keyword evidence="7" id="KW-0472">Membrane</keyword>
<evidence type="ECO:0000313" key="11">
    <source>
        <dbReference type="Proteomes" id="UP000007486"/>
    </source>
</evidence>
<dbReference type="InterPro" id="IPR003661">
    <property type="entry name" value="HisK_dim/P_dom"/>
</dbReference>
<keyword evidence="4" id="KW-0808">Transferase</keyword>
<dbReference type="KEGG" id="bsa:Bacsa_1399"/>
<dbReference type="EMBL" id="CP002530">
    <property type="protein sequence ID" value="ADY35971.1"/>
    <property type="molecule type" value="Genomic_DNA"/>
</dbReference>
<dbReference type="HOGENOM" id="CLU_000445_114_50_10"/>
<proteinExistence type="predicted"/>
<dbReference type="SUPFAM" id="SSF47384">
    <property type="entry name" value="Homodimeric domain of signal transducing histidine kinase"/>
    <property type="match status" value="1"/>
</dbReference>
<dbReference type="Gene3D" id="3.40.50.2300">
    <property type="match status" value="1"/>
</dbReference>
<dbReference type="FunFam" id="3.30.565.10:FF:000010">
    <property type="entry name" value="Sensor histidine kinase RcsC"/>
    <property type="match status" value="1"/>
</dbReference>
<dbReference type="InterPro" id="IPR036641">
    <property type="entry name" value="HPT_dom_sf"/>
</dbReference>